<organism evidence="1 2">
    <name type="scientific">Phytophthora nicotianae (strain INRA-310)</name>
    <name type="common">Phytophthora parasitica</name>
    <dbReference type="NCBI Taxonomy" id="761204"/>
    <lineage>
        <taxon>Eukaryota</taxon>
        <taxon>Sar</taxon>
        <taxon>Stramenopiles</taxon>
        <taxon>Oomycota</taxon>
        <taxon>Peronosporomycetes</taxon>
        <taxon>Peronosporales</taxon>
        <taxon>Peronosporaceae</taxon>
        <taxon>Phytophthora</taxon>
    </lineage>
</organism>
<dbReference type="EMBL" id="KI669595">
    <property type="protein sequence ID" value="ETN06502.1"/>
    <property type="molecule type" value="Genomic_DNA"/>
</dbReference>
<sequence length="62" mass="6539">MAVRDVLVESVPAVPTAAVCLRDVLVETVAIHSYPVVAIQAYLAEFPTAAVLMEIVAVFPGD</sequence>
<reference evidence="1 2" key="2">
    <citation type="submission" date="2013-11" db="EMBL/GenBank/DDBJ databases">
        <title>The Genome Sequence of Phytophthora parasitica INRA-310.</title>
        <authorList>
            <consortium name="The Broad Institute Genomics Platform"/>
            <person name="Russ C."/>
            <person name="Tyler B."/>
            <person name="Panabieres F."/>
            <person name="Shan W."/>
            <person name="Tripathy S."/>
            <person name="Grunwald N."/>
            <person name="Machado M."/>
            <person name="Johnson C.S."/>
            <person name="Arredondo F."/>
            <person name="Hong C."/>
            <person name="Coffey M."/>
            <person name="Young S.K."/>
            <person name="Zeng Q."/>
            <person name="Gargeya S."/>
            <person name="Fitzgerald M."/>
            <person name="Abouelleil A."/>
            <person name="Alvarado L."/>
            <person name="Chapman S.B."/>
            <person name="Gainer-Dewar J."/>
            <person name="Goldberg J."/>
            <person name="Griggs A."/>
            <person name="Gujja S."/>
            <person name="Hansen M."/>
            <person name="Howarth C."/>
            <person name="Imamovic A."/>
            <person name="Ireland A."/>
            <person name="Larimer J."/>
            <person name="McCowan C."/>
            <person name="Murphy C."/>
            <person name="Pearson M."/>
            <person name="Poon T.W."/>
            <person name="Priest M."/>
            <person name="Roberts A."/>
            <person name="Saif S."/>
            <person name="Shea T."/>
            <person name="Sykes S."/>
            <person name="Wortman J."/>
            <person name="Nusbaum C."/>
            <person name="Birren B."/>
        </authorList>
    </citation>
    <scope>NUCLEOTIDE SEQUENCE [LARGE SCALE GENOMIC DNA]</scope>
    <source>
        <strain evidence="1 2">INRA-310</strain>
    </source>
</reference>
<gene>
    <name evidence="1" type="ORF">PPTG_23308</name>
</gene>
<proteinExistence type="predicted"/>
<dbReference type="GeneID" id="20191907"/>
<dbReference type="AlphaFoldDB" id="W2Q060"/>
<dbReference type="VEuPathDB" id="FungiDB:PPTG_23308"/>
<accession>W2Q060</accession>
<protein>
    <submittedName>
        <fullName evidence="1">Uncharacterized protein</fullName>
    </submittedName>
</protein>
<dbReference type="RefSeq" id="XP_008907994.1">
    <property type="nucleotide sequence ID" value="XM_008909746.1"/>
</dbReference>
<evidence type="ECO:0000313" key="1">
    <source>
        <dbReference type="EMBL" id="ETN06502.1"/>
    </source>
</evidence>
<evidence type="ECO:0000313" key="2">
    <source>
        <dbReference type="Proteomes" id="UP000018817"/>
    </source>
</evidence>
<reference evidence="2" key="1">
    <citation type="submission" date="2011-12" db="EMBL/GenBank/DDBJ databases">
        <authorList>
            <consortium name="The Broad Institute Genome Sequencing Platform"/>
            <person name="Russ C."/>
            <person name="Tyler B."/>
            <person name="Panabieres F."/>
            <person name="Shan W."/>
            <person name="Tripathy S."/>
            <person name="Grunwald N."/>
            <person name="Machado M."/>
            <person name="Young S.K."/>
            <person name="Zeng Q."/>
            <person name="Gargeya S."/>
            <person name="Fitzgerald M."/>
            <person name="Haas B."/>
            <person name="Abouelleil A."/>
            <person name="Alvarado L."/>
            <person name="Arachchi H.M."/>
            <person name="Berlin A."/>
            <person name="Chapman S.B."/>
            <person name="Gearin G."/>
            <person name="Goldberg J."/>
            <person name="Griggs A."/>
            <person name="Gujja S."/>
            <person name="Hansen M."/>
            <person name="Heiman D."/>
            <person name="Howarth C."/>
            <person name="Larimer J."/>
            <person name="Lui A."/>
            <person name="MacDonald P.J.P."/>
            <person name="McCowen C."/>
            <person name="Montmayeur A."/>
            <person name="Murphy C."/>
            <person name="Neiman D."/>
            <person name="Pearson M."/>
            <person name="Priest M."/>
            <person name="Roberts A."/>
            <person name="Saif S."/>
            <person name="Shea T."/>
            <person name="Sisk P."/>
            <person name="Stolte C."/>
            <person name="Sykes S."/>
            <person name="Wortman J."/>
            <person name="Nusbaum C."/>
            <person name="Birren B."/>
        </authorList>
    </citation>
    <scope>NUCLEOTIDE SEQUENCE [LARGE SCALE GENOMIC DNA]</scope>
    <source>
        <strain evidence="2">INRA-310</strain>
    </source>
</reference>
<name>W2Q060_PHYN3</name>
<dbReference type="Proteomes" id="UP000018817">
    <property type="component" value="Unassembled WGS sequence"/>
</dbReference>